<organism evidence="3 4">
    <name type="scientific">Manduca sexta</name>
    <name type="common">Tobacco hawkmoth</name>
    <name type="synonym">Tobacco hornworm</name>
    <dbReference type="NCBI Taxonomy" id="7130"/>
    <lineage>
        <taxon>Eukaryota</taxon>
        <taxon>Metazoa</taxon>
        <taxon>Ecdysozoa</taxon>
        <taxon>Arthropoda</taxon>
        <taxon>Hexapoda</taxon>
        <taxon>Insecta</taxon>
        <taxon>Pterygota</taxon>
        <taxon>Neoptera</taxon>
        <taxon>Endopterygota</taxon>
        <taxon>Lepidoptera</taxon>
        <taxon>Glossata</taxon>
        <taxon>Ditrysia</taxon>
        <taxon>Bombycoidea</taxon>
        <taxon>Sphingidae</taxon>
        <taxon>Sphinginae</taxon>
        <taxon>Sphingini</taxon>
        <taxon>Manduca</taxon>
    </lineage>
</organism>
<dbReference type="EMBL" id="JH669074">
    <property type="protein sequence ID" value="KAG6463987.1"/>
    <property type="molecule type" value="Genomic_DNA"/>
</dbReference>
<evidence type="ECO:0008006" key="5">
    <source>
        <dbReference type="Google" id="ProtNLM"/>
    </source>
</evidence>
<proteinExistence type="predicted"/>
<feature type="compositionally biased region" description="Basic and acidic residues" evidence="1">
    <location>
        <begin position="100"/>
        <end position="112"/>
    </location>
</feature>
<dbReference type="OrthoDB" id="7434109at2759"/>
<dbReference type="Proteomes" id="UP000791440">
    <property type="component" value="Unassembled WGS sequence"/>
</dbReference>
<evidence type="ECO:0000313" key="3">
    <source>
        <dbReference type="EMBL" id="KAG6463987.1"/>
    </source>
</evidence>
<sequence>MSKLAFIFILFALCANAEKNKEQSEDLKTHNDNVKSIFGRLLKSIVKINEQRYDAMKKLTKLQDGNVAMDVLRKGKHDSKEGLGSVMALVVLDEENPEKPEAKRLSADKADSFDNSDINSGEEKIKNQVDQEKQNTLRVWKSCQKKAAKVCRKACTDAYKTTCSEYACNRKMKKTLKKECRIACKNRFH</sequence>
<evidence type="ECO:0000313" key="4">
    <source>
        <dbReference type="Proteomes" id="UP000791440"/>
    </source>
</evidence>
<accession>A0A922CZA8</accession>
<reference evidence="3" key="2">
    <citation type="submission" date="2020-12" db="EMBL/GenBank/DDBJ databases">
        <authorList>
            <person name="Kanost M."/>
        </authorList>
    </citation>
    <scope>NUCLEOTIDE SEQUENCE</scope>
</reference>
<keyword evidence="4" id="KW-1185">Reference proteome</keyword>
<feature type="chain" id="PRO_5037749114" description="Seminal fluid protein" evidence="2">
    <location>
        <begin position="18"/>
        <end position="189"/>
    </location>
</feature>
<evidence type="ECO:0000256" key="1">
    <source>
        <dbReference type="SAM" id="MobiDB-lite"/>
    </source>
</evidence>
<comment type="caution">
    <text evidence="3">The sequence shown here is derived from an EMBL/GenBank/DDBJ whole genome shotgun (WGS) entry which is preliminary data.</text>
</comment>
<gene>
    <name evidence="3" type="ORF">O3G_MSEX014204</name>
</gene>
<protein>
    <recommendedName>
        <fullName evidence="5">Seminal fluid protein</fullName>
    </recommendedName>
</protein>
<keyword evidence="2" id="KW-0732">Signal</keyword>
<feature type="region of interest" description="Disordered" evidence="1">
    <location>
        <begin position="100"/>
        <end position="122"/>
    </location>
</feature>
<evidence type="ECO:0000256" key="2">
    <source>
        <dbReference type="SAM" id="SignalP"/>
    </source>
</evidence>
<feature type="signal peptide" evidence="2">
    <location>
        <begin position="1"/>
        <end position="17"/>
    </location>
</feature>
<reference evidence="3" key="1">
    <citation type="journal article" date="2016" name="Insect Biochem. Mol. Biol.">
        <title>Multifaceted biological insights from a draft genome sequence of the tobacco hornworm moth, Manduca sexta.</title>
        <authorList>
            <person name="Kanost M.R."/>
            <person name="Arrese E.L."/>
            <person name="Cao X."/>
            <person name="Chen Y.R."/>
            <person name="Chellapilla S."/>
            <person name="Goldsmith M.R."/>
            <person name="Grosse-Wilde E."/>
            <person name="Heckel D.G."/>
            <person name="Herndon N."/>
            <person name="Jiang H."/>
            <person name="Papanicolaou A."/>
            <person name="Qu J."/>
            <person name="Soulages J.L."/>
            <person name="Vogel H."/>
            <person name="Walters J."/>
            <person name="Waterhouse R.M."/>
            <person name="Ahn S.J."/>
            <person name="Almeida F.C."/>
            <person name="An C."/>
            <person name="Aqrawi P."/>
            <person name="Bretschneider A."/>
            <person name="Bryant W.B."/>
            <person name="Bucks S."/>
            <person name="Chao H."/>
            <person name="Chevignon G."/>
            <person name="Christen J.M."/>
            <person name="Clarke D.F."/>
            <person name="Dittmer N.T."/>
            <person name="Ferguson L.C.F."/>
            <person name="Garavelou S."/>
            <person name="Gordon K.H.J."/>
            <person name="Gunaratna R.T."/>
            <person name="Han Y."/>
            <person name="Hauser F."/>
            <person name="He Y."/>
            <person name="Heidel-Fischer H."/>
            <person name="Hirsh A."/>
            <person name="Hu Y."/>
            <person name="Jiang H."/>
            <person name="Kalra D."/>
            <person name="Klinner C."/>
            <person name="Konig C."/>
            <person name="Kovar C."/>
            <person name="Kroll A.R."/>
            <person name="Kuwar S.S."/>
            <person name="Lee S.L."/>
            <person name="Lehman R."/>
            <person name="Li K."/>
            <person name="Li Z."/>
            <person name="Liang H."/>
            <person name="Lovelace S."/>
            <person name="Lu Z."/>
            <person name="Mansfield J.H."/>
            <person name="McCulloch K.J."/>
            <person name="Mathew T."/>
            <person name="Morton B."/>
            <person name="Muzny D.M."/>
            <person name="Neunemann D."/>
            <person name="Ongeri F."/>
            <person name="Pauchet Y."/>
            <person name="Pu L.L."/>
            <person name="Pyrousis I."/>
            <person name="Rao X.J."/>
            <person name="Redding A."/>
            <person name="Roesel C."/>
            <person name="Sanchez-Gracia A."/>
            <person name="Schaack S."/>
            <person name="Shukla A."/>
            <person name="Tetreau G."/>
            <person name="Wang Y."/>
            <person name="Xiong G.H."/>
            <person name="Traut W."/>
            <person name="Walsh T.K."/>
            <person name="Worley K.C."/>
            <person name="Wu D."/>
            <person name="Wu W."/>
            <person name="Wu Y.Q."/>
            <person name="Zhang X."/>
            <person name="Zou Z."/>
            <person name="Zucker H."/>
            <person name="Briscoe A.D."/>
            <person name="Burmester T."/>
            <person name="Clem R.J."/>
            <person name="Feyereisen R."/>
            <person name="Grimmelikhuijzen C.J.P."/>
            <person name="Hamodrakas S.J."/>
            <person name="Hansson B.S."/>
            <person name="Huguet E."/>
            <person name="Jermiin L.S."/>
            <person name="Lan Q."/>
            <person name="Lehman H.K."/>
            <person name="Lorenzen M."/>
            <person name="Merzendorfer H."/>
            <person name="Michalopoulos I."/>
            <person name="Morton D.B."/>
            <person name="Muthukrishnan S."/>
            <person name="Oakeshott J.G."/>
            <person name="Palmer W."/>
            <person name="Park Y."/>
            <person name="Passarelli A.L."/>
            <person name="Rozas J."/>
            <person name="Schwartz L.M."/>
            <person name="Smith W."/>
            <person name="Southgate A."/>
            <person name="Vilcinskas A."/>
            <person name="Vogt R."/>
            <person name="Wang P."/>
            <person name="Werren J."/>
            <person name="Yu X.Q."/>
            <person name="Zhou J.J."/>
            <person name="Brown S.J."/>
            <person name="Scherer S.E."/>
            <person name="Richards S."/>
            <person name="Blissard G.W."/>
        </authorList>
    </citation>
    <scope>NUCLEOTIDE SEQUENCE</scope>
</reference>
<dbReference type="AlphaFoldDB" id="A0A922CZA8"/>
<name>A0A922CZA8_MANSE</name>